<comment type="caution">
    <text evidence="3">The sequence shown here is derived from an EMBL/GenBank/DDBJ whole genome shotgun (WGS) entry which is preliminary data.</text>
</comment>
<dbReference type="InterPro" id="IPR051687">
    <property type="entry name" value="Peroxisomal_Beta-Oxidation"/>
</dbReference>
<sequence>MDELAFDGRVAVVTGAGGGLGRAYALHLARHGARVVVNDIGGDIRGAREGADAGDGDVGSPAREVVAEIVAAGGEAVANTDTVATREGGEAIVATALDTWGRIDIVVNNAGVAPSGAGVDTLGEEEYRRVLGTHLDGAFHVTGPAWRHMRAAGYGRVVNTCSGSVFGMPFVLPYATAKSGIIGFTRVLGIEGAPDGIKVNAVLPVAWTRMTASGFEQVYDAKFGPEGASPFRAAFRAGQTAACVGLLAHELAPCTGELFSVGAGRVARVVLGVTPGLHRADGEAAEAPMRALLDGFETVMDTGGLAVPTDSFDELSYFRR</sequence>
<dbReference type="SUPFAM" id="SSF51735">
    <property type="entry name" value="NAD(P)-binding Rossmann-fold domains"/>
    <property type="match status" value="1"/>
</dbReference>
<evidence type="ECO:0000313" key="4">
    <source>
        <dbReference type="Proteomes" id="UP001551482"/>
    </source>
</evidence>
<reference evidence="3 4" key="1">
    <citation type="submission" date="2024-06" db="EMBL/GenBank/DDBJ databases">
        <title>The Natural Products Discovery Center: Release of the First 8490 Sequenced Strains for Exploring Actinobacteria Biosynthetic Diversity.</title>
        <authorList>
            <person name="Kalkreuter E."/>
            <person name="Kautsar S.A."/>
            <person name="Yang D."/>
            <person name="Bader C.D."/>
            <person name="Teijaro C.N."/>
            <person name="Fluegel L."/>
            <person name="Davis C.M."/>
            <person name="Simpson J.R."/>
            <person name="Lauterbach L."/>
            <person name="Steele A.D."/>
            <person name="Gui C."/>
            <person name="Meng S."/>
            <person name="Li G."/>
            <person name="Viehrig K."/>
            <person name="Ye F."/>
            <person name="Su P."/>
            <person name="Kiefer A.F."/>
            <person name="Nichols A."/>
            <person name="Cepeda A.J."/>
            <person name="Yan W."/>
            <person name="Fan B."/>
            <person name="Jiang Y."/>
            <person name="Adhikari A."/>
            <person name="Zheng C.-J."/>
            <person name="Schuster L."/>
            <person name="Cowan T.M."/>
            <person name="Smanski M.J."/>
            <person name="Chevrette M.G."/>
            <person name="De Carvalho L.P.S."/>
            <person name="Shen B."/>
        </authorList>
    </citation>
    <scope>NUCLEOTIDE SEQUENCE [LARGE SCALE GENOMIC DNA]</scope>
    <source>
        <strain evidence="3 4">NPDC048946</strain>
    </source>
</reference>
<dbReference type="RefSeq" id="WP_358355822.1">
    <property type="nucleotide sequence ID" value="NZ_JBEZFP010000050.1"/>
</dbReference>
<accession>A0ABV3DLM8</accession>
<protein>
    <submittedName>
        <fullName evidence="3">SDR family NAD(P)-dependent oxidoreductase</fullName>
    </submittedName>
</protein>
<dbReference type="PANTHER" id="PTHR45024:SF2">
    <property type="entry name" value="SCP2 DOMAIN-CONTAINING PROTEIN"/>
    <property type="match status" value="1"/>
</dbReference>
<gene>
    <name evidence="3" type="ORF">AB0C36_20045</name>
</gene>
<dbReference type="Gene3D" id="3.40.50.720">
    <property type="entry name" value="NAD(P)-binding Rossmann-like Domain"/>
    <property type="match status" value="1"/>
</dbReference>
<keyword evidence="4" id="KW-1185">Reference proteome</keyword>
<dbReference type="Proteomes" id="UP001551482">
    <property type="component" value="Unassembled WGS sequence"/>
</dbReference>
<evidence type="ECO:0000256" key="1">
    <source>
        <dbReference type="ARBA" id="ARBA00006484"/>
    </source>
</evidence>
<dbReference type="InterPro" id="IPR036291">
    <property type="entry name" value="NAD(P)-bd_dom_sf"/>
</dbReference>
<proteinExistence type="inferred from homology"/>
<comment type="similarity">
    <text evidence="1">Belongs to the short-chain dehydrogenases/reductases (SDR) family.</text>
</comment>
<organism evidence="3 4">
    <name type="scientific">Streptodolium elevatio</name>
    <dbReference type="NCBI Taxonomy" id="3157996"/>
    <lineage>
        <taxon>Bacteria</taxon>
        <taxon>Bacillati</taxon>
        <taxon>Actinomycetota</taxon>
        <taxon>Actinomycetes</taxon>
        <taxon>Kitasatosporales</taxon>
        <taxon>Streptomycetaceae</taxon>
        <taxon>Streptodolium</taxon>
    </lineage>
</organism>
<evidence type="ECO:0000256" key="2">
    <source>
        <dbReference type="ARBA" id="ARBA00023002"/>
    </source>
</evidence>
<dbReference type="PRINTS" id="PR00080">
    <property type="entry name" value="SDRFAMILY"/>
</dbReference>
<dbReference type="PANTHER" id="PTHR45024">
    <property type="entry name" value="DEHYDROGENASES, SHORT CHAIN"/>
    <property type="match status" value="1"/>
</dbReference>
<dbReference type="Pfam" id="PF13561">
    <property type="entry name" value="adh_short_C2"/>
    <property type="match status" value="1"/>
</dbReference>
<dbReference type="EMBL" id="JBEZFP010000050">
    <property type="protein sequence ID" value="MEU8135799.1"/>
    <property type="molecule type" value="Genomic_DNA"/>
</dbReference>
<keyword evidence="2" id="KW-0560">Oxidoreductase</keyword>
<name>A0ABV3DLM8_9ACTN</name>
<evidence type="ECO:0000313" key="3">
    <source>
        <dbReference type="EMBL" id="MEU8135799.1"/>
    </source>
</evidence>
<dbReference type="InterPro" id="IPR002347">
    <property type="entry name" value="SDR_fam"/>
</dbReference>
<dbReference type="PRINTS" id="PR00081">
    <property type="entry name" value="GDHRDH"/>
</dbReference>